<organism evidence="1 2">
    <name type="scientific">Mya arenaria</name>
    <name type="common">Soft-shell clam</name>
    <dbReference type="NCBI Taxonomy" id="6604"/>
    <lineage>
        <taxon>Eukaryota</taxon>
        <taxon>Metazoa</taxon>
        <taxon>Spiralia</taxon>
        <taxon>Lophotrochozoa</taxon>
        <taxon>Mollusca</taxon>
        <taxon>Bivalvia</taxon>
        <taxon>Autobranchia</taxon>
        <taxon>Heteroconchia</taxon>
        <taxon>Euheterodonta</taxon>
        <taxon>Imparidentia</taxon>
        <taxon>Neoheterodontei</taxon>
        <taxon>Myida</taxon>
        <taxon>Myoidea</taxon>
        <taxon>Myidae</taxon>
        <taxon>Mya</taxon>
    </lineage>
</organism>
<protein>
    <recommendedName>
        <fullName evidence="3">HAT C-terminal dimerisation domain-containing protein</fullName>
    </recommendedName>
</protein>
<sequence>METGESKEALGSLSEERRKPLLRGMQQFYIEVAKYLRKKLPLSQKVVKYAQCLHPEVREQNTAMKYVRELAQEMPSITANEVVMVTDEWKLVDHFWNDVLGKKSASGNPKFPTLQKLVLSCLCLTHGNADVERSLSVNKKILTSERTLLSEKALNALRLTRDAVAQYGGNVTAVPITKTMM</sequence>
<dbReference type="Proteomes" id="UP001164746">
    <property type="component" value="Chromosome 17"/>
</dbReference>
<feature type="non-terminal residue" evidence="1">
    <location>
        <position position="1"/>
    </location>
</feature>
<reference evidence="1" key="1">
    <citation type="submission" date="2022-11" db="EMBL/GenBank/DDBJ databases">
        <title>Centuries of genome instability and evolution in soft-shell clam transmissible cancer (bioRxiv).</title>
        <authorList>
            <person name="Hart S.F.M."/>
            <person name="Yonemitsu M.A."/>
            <person name="Giersch R.M."/>
            <person name="Beal B.F."/>
            <person name="Arriagada G."/>
            <person name="Davis B.W."/>
            <person name="Ostrander E.A."/>
            <person name="Goff S.P."/>
            <person name="Metzger M.J."/>
        </authorList>
    </citation>
    <scope>NUCLEOTIDE SEQUENCE</scope>
    <source>
        <strain evidence="1">MELC-2E11</strain>
        <tissue evidence="1">Siphon/mantle</tissue>
    </source>
</reference>
<keyword evidence="2" id="KW-1185">Reference proteome</keyword>
<gene>
    <name evidence="1" type="ORF">MAR_033725</name>
</gene>
<dbReference type="EMBL" id="CP111028">
    <property type="protein sequence ID" value="WAR31183.1"/>
    <property type="molecule type" value="Genomic_DNA"/>
</dbReference>
<proteinExistence type="predicted"/>
<evidence type="ECO:0000313" key="2">
    <source>
        <dbReference type="Proteomes" id="UP001164746"/>
    </source>
</evidence>
<evidence type="ECO:0000313" key="1">
    <source>
        <dbReference type="EMBL" id="WAR31183.1"/>
    </source>
</evidence>
<evidence type="ECO:0008006" key="3">
    <source>
        <dbReference type="Google" id="ProtNLM"/>
    </source>
</evidence>
<accession>A0ABY7G9U4</accession>
<name>A0ABY7G9U4_MYAAR</name>